<feature type="compositionally biased region" description="Polar residues" evidence="1">
    <location>
        <begin position="1"/>
        <end position="14"/>
    </location>
</feature>
<feature type="compositionally biased region" description="Basic and acidic residues" evidence="1">
    <location>
        <begin position="599"/>
        <end position="608"/>
    </location>
</feature>
<feature type="region of interest" description="Disordered" evidence="1">
    <location>
        <begin position="449"/>
        <end position="608"/>
    </location>
</feature>
<gene>
    <name evidence="2" type="ORF">AAF712_010867</name>
</gene>
<organism evidence="2 3">
    <name type="scientific">Marasmius tenuissimus</name>
    <dbReference type="NCBI Taxonomy" id="585030"/>
    <lineage>
        <taxon>Eukaryota</taxon>
        <taxon>Fungi</taxon>
        <taxon>Dikarya</taxon>
        <taxon>Basidiomycota</taxon>
        <taxon>Agaricomycotina</taxon>
        <taxon>Agaricomycetes</taxon>
        <taxon>Agaricomycetidae</taxon>
        <taxon>Agaricales</taxon>
        <taxon>Marasmiineae</taxon>
        <taxon>Marasmiaceae</taxon>
        <taxon>Marasmius</taxon>
    </lineage>
</organism>
<feature type="region of interest" description="Disordered" evidence="1">
    <location>
        <begin position="1"/>
        <end position="31"/>
    </location>
</feature>
<evidence type="ECO:0000256" key="1">
    <source>
        <dbReference type="SAM" id="MobiDB-lite"/>
    </source>
</evidence>
<feature type="compositionally biased region" description="Polar residues" evidence="1">
    <location>
        <begin position="468"/>
        <end position="478"/>
    </location>
</feature>
<feature type="compositionally biased region" description="Low complexity" evidence="1">
    <location>
        <begin position="20"/>
        <end position="31"/>
    </location>
</feature>
<evidence type="ECO:0000313" key="3">
    <source>
        <dbReference type="Proteomes" id="UP001437256"/>
    </source>
</evidence>
<feature type="compositionally biased region" description="Basic residues" evidence="1">
    <location>
        <begin position="494"/>
        <end position="508"/>
    </location>
</feature>
<sequence length="608" mass="67829">MSYQPPENVPSASSWRDHNVNNGPGNFTVNNNNIVQQKTARRIKWHIQGSEEEEAEYEEYGEYRRSDIQLLKMIHHEKRVFDREKGGFVECERSIFMGQVVSGDGKGTIVTVEAYEGRDAPEMQWDSDERMQELWIDSARGTICYGPQGPNPDDAIEIFHRLSPEAATPTGDLNLPSTTDLLQEDAFLRFLAGQKSRMVDKMLVELSYVVGHDEETSESGIELVDEPTIFSALTSEAPVALASANNVWSSPMNSLVGEEELESGLTRFLLDDSYTRWLSLDMGQTTTGEAWLSQASSFFHSRGISMEEDLSIYKLASRGATLSGWLDKSSIKHQQRQLQPLICLFVRLPSTDLPDGETSSLHFWSFYEDGQNPLSPSTCDTLGLPIELKLRQTWYNLWSSSTGNYKHLHQYQLYRGFDPTTTEFTRHLKYGVMFQSVPDDLDRFTEIQEEQNSQSDLHTKPSVAARGRNTTTSQSPRNSDVKNKRGSSEASSSSKKKARGRRTAKAPKKNNVLRPKRKPAKTTASASSIGCSDSAIDPPPSEPSSSRHAALSPAQFHPLLHSNELSETPAAVPAIGTSAKQGKRKRDSVSPSETIGRNETGKEEELGR</sequence>
<accession>A0ABR2ZNI7</accession>
<dbReference type="EMBL" id="JBBXMP010000109">
    <property type="protein sequence ID" value="KAL0062298.1"/>
    <property type="molecule type" value="Genomic_DNA"/>
</dbReference>
<protein>
    <submittedName>
        <fullName evidence="2">Uncharacterized protein</fullName>
    </submittedName>
</protein>
<proteinExistence type="predicted"/>
<name>A0ABR2ZNI7_9AGAR</name>
<evidence type="ECO:0000313" key="2">
    <source>
        <dbReference type="EMBL" id="KAL0062298.1"/>
    </source>
</evidence>
<reference evidence="2 3" key="1">
    <citation type="submission" date="2024-05" db="EMBL/GenBank/DDBJ databases">
        <title>A draft genome resource for the thread blight pathogen Marasmius tenuissimus strain MS-2.</title>
        <authorList>
            <person name="Yulfo-Soto G.E."/>
            <person name="Baruah I.K."/>
            <person name="Amoako-Attah I."/>
            <person name="Bukari Y."/>
            <person name="Meinhardt L.W."/>
            <person name="Bailey B.A."/>
            <person name="Cohen S.P."/>
        </authorList>
    </citation>
    <scope>NUCLEOTIDE SEQUENCE [LARGE SCALE GENOMIC DNA]</scope>
    <source>
        <strain evidence="2 3">MS-2</strain>
    </source>
</reference>
<dbReference type="Proteomes" id="UP001437256">
    <property type="component" value="Unassembled WGS sequence"/>
</dbReference>
<comment type="caution">
    <text evidence="2">The sequence shown here is derived from an EMBL/GenBank/DDBJ whole genome shotgun (WGS) entry which is preliminary data.</text>
</comment>
<keyword evidence="3" id="KW-1185">Reference proteome</keyword>
<feature type="non-terminal residue" evidence="2">
    <location>
        <position position="608"/>
    </location>
</feature>
<feature type="compositionally biased region" description="Polar residues" evidence="1">
    <location>
        <begin position="522"/>
        <end position="531"/>
    </location>
</feature>